<dbReference type="CDD" id="cd03427">
    <property type="entry name" value="NUDIX_MTH1_Nudt1"/>
    <property type="match status" value="1"/>
</dbReference>
<dbReference type="STRING" id="1340429.A0A2G4SMS3"/>
<name>A0A2G4SMS3_RHIZD</name>
<feature type="domain" description="Nudix hydrolase" evidence="7">
    <location>
        <begin position="43"/>
        <end position="192"/>
    </location>
</feature>
<dbReference type="PROSITE" id="PS51462">
    <property type="entry name" value="NUDIX"/>
    <property type="match status" value="1"/>
</dbReference>
<evidence type="ECO:0000256" key="2">
    <source>
        <dbReference type="ARBA" id="ARBA00005582"/>
    </source>
</evidence>
<dbReference type="Gene3D" id="3.90.79.10">
    <property type="entry name" value="Nucleoside Triphosphate Pyrophosphohydrolase"/>
    <property type="match status" value="1"/>
</dbReference>
<keyword evidence="6" id="KW-0812">Transmembrane</keyword>
<accession>A0A2G4SMS3</accession>
<evidence type="ECO:0000313" key="8">
    <source>
        <dbReference type="EMBL" id="PHZ10060.1"/>
    </source>
</evidence>
<comment type="similarity">
    <text evidence="2">Belongs to the Nudix hydrolase family.</text>
</comment>
<dbReference type="InterPro" id="IPR000086">
    <property type="entry name" value="NUDIX_hydrolase_dom"/>
</dbReference>
<evidence type="ECO:0000256" key="6">
    <source>
        <dbReference type="SAM" id="Phobius"/>
    </source>
</evidence>
<dbReference type="AlphaFoldDB" id="A0A2G4SMS3"/>
<dbReference type="GO" id="GO:0046872">
    <property type="term" value="F:metal ion binding"/>
    <property type="evidence" value="ECO:0007669"/>
    <property type="project" value="UniProtKB-KW"/>
</dbReference>
<evidence type="ECO:0000256" key="1">
    <source>
        <dbReference type="ARBA" id="ARBA00001946"/>
    </source>
</evidence>
<dbReference type="InterPro" id="IPR015797">
    <property type="entry name" value="NUDIX_hydrolase-like_dom_sf"/>
</dbReference>
<keyword evidence="5" id="KW-0460">Magnesium</keyword>
<dbReference type="GO" id="GO:0042262">
    <property type="term" value="P:DNA protection"/>
    <property type="evidence" value="ECO:0007669"/>
    <property type="project" value="TreeGrafter"/>
</dbReference>
<keyword evidence="9" id="KW-1185">Reference proteome</keyword>
<protein>
    <recommendedName>
        <fullName evidence="7">Nudix hydrolase domain-containing protein</fullName>
    </recommendedName>
</protein>
<gene>
    <name evidence="8" type="ORF">RHIMIDRAFT_42188</name>
</gene>
<evidence type="ECO:0000256" key="5">
    <source>
        <dbReference type="ARBA" id="ARBA00022842"/>
    </source>
</evidence>
<reference evidence="8 9" key="1">
    <citation type="journal article" date="2016" name="Proc. Natl. Acad. Sci. U.S.A.">
        <title>Lipid metabolic changes in an early divergent fungus govern the establishment of a mutualistic symbiosis with endobacteria.</title>
        <authorList>
            <person name="Lastovetsky O.A."/>
            <person name="Gaspar M.L."/>
            <person name="Mondo S.J."/>
            <person name="LaButti K.M."/>
            <person name="Sandor L."/>
            <person name="Grigoriev I.V."/>
            <person name="Henry S.A."/>
            <person name="Pawlowska T.E."/>
        </authorList>
    </citation>
    <scope>NUCLEOTIDE SEQUENCE [LARGE SCALE GENOMIC DNA]</scope>
    <source>
        <strain evidence="8 9">ATCC 52813</strain>
    </source>
</reference>
<dbReference type="Pfam" id="PF00293">
    <property type="entry name" value="NUDIX"/>
    <property type="match status" value="1"/>
</dbReference>
<dbReference type="RefSeq" id="XP_023463768.1">
    <property type="nucleotide sequence ID" value="XM_023615232.1"/>
</dbReference>
<dbReference type="GO" id="GO:0005737">
    <property type="term" value="C:cytoplasm"/>
    <property type="evidence" value="ECO:0007669"/>
    <property type="project" value="TreeGrafter"/>
</dbReference>
<keyword evidence="4" id="KW-0378">Hydrolase</keyword>
<dbReference type="Proteomes" id="UP000242254">
    <property type="component" value="Unassembled WGS sequence"/>
</dbReference>
<sequence>MLTKKPQNKDGAYYLFYMKRQSILYTVFFFSILLPLQMSFITSKKLLTLILTLNKKEQKVLLGMKKRGFGANKFNGNYIVFIHNQQCIHTQIKGFGGKVELGETIEEGARRELFEEAGIEAIDMKKVAINLFTFEDDPVALETHIFVVESFKGEPIETEEMRPEWFDYKDIPFDQMWTDDKYWFPFLLEQKKFIGYFHFAQDQKTILKQQFNTVDDGHALTEFDLKSIV</sequence>
<organism evidence="8 9">
    <name type="scientific">Rhizopus microsporus ATCC 52813</name>
    <dbReference type="NCBI Taxonomy" id="1340429"/>
    <lineage>
        <taxon>Eukaryota</taxon>
        <taxon>Fungi</taxon>
        <taxon>Fungi incertae sedis</taxon>
        <taxon>Mucoromycota</taxon>
        <taxon>Mucoromycotina</taxon>
        <taxon>Mucoromycetes</taxon>
        <taxon>Mucorales</taxon>
        <taxon>Mucorineae</taxon>
        <taxon>Rhizopodaceae</taxon>
        <taxon>Rhizopus</taxon>
    </lineage>
</organism>
<keyword evidence="3" id="KW-0479">Metal-binding</keyword>
<dbReference type="GO" id="GO:0008413">
    <property type="term" value="F:8-oxo-7,8-dihydroguanosine triphosphate pyrophosphatase activity"/>
    <property type="evidence" value="ECO:0007669"/>
    <property type="project" value="TreeGrafter"/>
</dbReference>
<dbReference type="InterPro" id="IPR020084">
    <property type="entry name" value="NUDIX_hydrolase_CS"/>
</dbReference>
<dbReference type="PROSITE" id="PS00893">
    <property type="entry name" value="NUDIX_BOX"/>
    <property type="match status" value="1"/>
</dbReference>
<dbReference type="EMBL" id="KZ303856">
    <property type="protein sequence ID" value="PHZ10060.1"/>
    <property type="molecule type" value="Genomic_DNA"/>
</dbReference>
<proteinExistence type="inferred from homology"/>
<feature type="transmembrane region" description="Helical" evidence="6">
    <location>
        <begin position="23"/>
        <end position="41"/>
    </location>
</feature>
<keyword evidence="6" id="KW-1133">Transmembrane helix</keyword>
<dbReference type="GeneID" id="35446220"/>
<evidence type="ECO:0000256" key="4">
    <source>
        <dbReference type="ARBA" id="ARBA00022801"/>
    </source>
</evidence>
<comment type="cofactor">
    <cofactor evidence="1">
        <name>Mg(2+)</name>
        <dbReference type="ChEBI" id="CHEBI:18420"/>
    </cofactor>
</comment>
<dbReference type="PANTHER" id="PTHR43758:SF2">
    <property type="entry name" value="OXIDIZED PURINE NUCLEOSIDE TRIPHOSPHATE HYDROLASE"/>
    <property type="match status" value="1"/>
</dbReference>
<keyword evidence="6" id="KW-0472">Membrane</keyword>
<evidence type="ECO:0000259" key="7">
    <source>
        <dbReference type="PROSITE" id="PS51462"/>
    </source>
</evidence>
<dbReference type="SUPFAM" id="SSF55811">
    <property type="entry name" value="Nudix"/>
    <property type="match status" value="1"/>
</dbReference>
<evidence type="ECO:0000256" key="3">
    <source>
        <dbReference type="ARBA" id="ARBA00022723"/>
    </source>
</evidence>
<evidence type="ECO:0000313" key="9">
    <source>
        <dbReference type="Proteomes" id="UP000242254"/>
    </source>
</evidence>
<dbReference type="PANTHER" id="PTHR43758">
    <property type="entry name" value="7,8-DIHYDRO-8-OXOGUANINE TRIPHOSPHATASE"/>
    <property type="match status" value="1"/>
</dbReference>